<name>A0A0K2UIL4_LEPSM</name>
<sequence>MESSYYIYIYRYVGRQYKSKLGGFSQK</sequence>
<accession>A0A0K2UIL4</accession>
<dbReference type="AlphaFoldDB" id="A0A0K2UIL4"/>
<reference evidence="1" key="1">
    <citation type="submission" date="2014-05" db="EMBL/GenBank/DDBJ databases">
        <authorList>
            <person name="Chronopoulou M."/>
        </authorList>
    </citation>
    <scope>NUCLEOTIDE SEQUENCE</scope>
    <source>
        <tissue evidence="1">Whole organism</tissue>
    </source>
</reference>
<proteinExistence type="predicted"/>
<organism evidence="1">
    <name type="scientific">Lepeophtheirus salmonis</name>
    <name type="common">Salmon louse</name>
    <name type="synonym">Caligus salmonis</name>
    <dbReference type="NCBI Taxonomy" id="72036"/>
    <lineage>
        <taxon>Eukaryota</taxon>
        <taxon>Metazoa</taxon>
        <taxon>Ecdysozoa</taxon>
        <taxon>Arthropoda</taxon>
        <taxon>Crustacea</taxon>
        <taxon>Multicrustacea</taxon>
        <taxon>Hexanauplia</taxon>
        <taxon>Copepoda</taxon>
        <taxon>Siphonostomatoida</taxon>
        <taxon>Caligidae</taxon>
        <taxon>Lepeophtheirus</taxon>
    </lineage>
</organism>
<evidence type="ECO:0000313" key="1">
    <source>
        <dbReference type="EMBL" id="CDW37511.1"/>
    </source>
</evidence>
<dbReference type="EMBL" id="HACA01020150">
    <property type="protein sequence ID" value="CDW37511.1"/>
    <property type="molecule type" value="Transcribed_RNA"/>
</dbReference>
<protein>
    <submittedName>
        <fullName evidence="1">Uncharacterized protein</fullName>
    </submittedName>
</protein>